<comment type="subcellular location">
    <subcellularLocation>
        <location evidence="1">Membrane</location>
        <topology evidence="1">Single-pass membrane protein</topology>
    </subcellularLocation>
</comment>
<dbReference type="GO" id="GO:0016413">
    <property type="term" value="F:O-acetyltransferase activity"/>
    <property type="evidence" value="ECO:0000318"/>
    <property type="project" value="GO_Central"/>
</dbReference>
<keyword evidence="4" id="KW-0735">Signal-anchor</keyword>
<dbReference type="GO" id="GO:0016020">
    <property type="term" value="C:membrane"/>
    <property type="evidence" value="ECO:0007669"/>
    <property type="project" value="UniProtKB-SubCell"/>
</dbReference>
<dbReference type="OMA" id="TAHWWNH"/>
<evidence type="ECO:0000256" key="2">
    <source>
        <dbReference type="ARBA" id="ARBA00007727"/>
    </source>
</evidence>
<evidence type="ECO:0000256" key="4">
    <source>
        <dbReference type="ARBA" id="ARBA00022968"/>
    </source>
</evidence>
<dbReference type="Gramene" id="ERN02122">
    <property type="protein sequence ID" value="ERN02122"/>
    <property type="gene ID" value="AMTR_s00045p00169080"/>
</dbReference>
<evidence type="ECO:0000256" key="6">
    <source>
        <dbReference type="ARBA" id="ARBA00023136"/>
    </source>
</evidence>
<dbReference type="eggNOG" id="ENOG502QQD3">
    <property type="taxonomic scope" value="Eukaryota"/>
</dbReference>
<accession>W1NWW2</accession>
<comment type="similarity">
    <text evidence="2">Belongs to the PC-esterase family. TBL subfamily.</text>
</comment>
<keyword evidence="5" id="KW-1133">Transmembrane helix</keyword>
<organism evidence="10 11">
    <name type="scientific">Amborella trichopoda</name>
    <dbReference type="NCBI Taxonomy" id="13333"/>
    <lineage>
        <taxon>Eukaryota</taxon>
        <taxon>Viridiplantae</taxon>
        <taxon>Streptophyta</taxon>
        <taxon>Embryophyta</taxon>
        <taxon>Tracheophyta</taxon>
        <taxon>Spermatophyta</taxon>
        <taxon>Magnoliopsida</taxon>
        <taxon>Amborellales</taxon>
        <taxon>Amborellaceae</taxon>
        <taxon>Amborella</taxon>
    </lineage>
</organism>
<evidence type="ECO:0000256" key="1">
    <source>
        <dbReference type="ARBA" id="ARBA00004167"/>
    </source>
</evidence>
<dbReference type="Pfam" id="PF14416">
    <property type="entry name" value="PMR5N"/>
    <property type="match status" value="1"/>
</dbReference>
<dbReference type="Pfam" id="PF13839">
    <property type="entry name" value="PC-Esterase"/>
    <property type="match status" value="1"/>
</dbReference>
<keyword evidence="11" id="KW-1185">Reference proteome</keyword>
<reference evidence="11" key="1">
    <citation type="journal article" date="2013" name="Science">
        <title>The Amborella genome and the evolution of flowering plants.</title>
        <authorList>
            <consortium name="Amborella Genome Project"/>
        </authorList>
    </citation>
    <scope>NUCLEOTIDE SEQUENCE [LARGE SCALE GENOMIC DNA]</scope>
</reference>
<evidence type="ECO:0000256" key="3">
    <source>
        <dbReference type="ARBA" id="ARBA00022692"/>
    </source>
</evidence>
<gene>
    <name evidence="10" type="ORF">AMTR_s00045p00169080</name>
</gene>
<dbReference type="AlphaFoldDB" id="W1NWW2"/>
<dbReference type="InterPro" id="IPR029962">
    <property type="entry name" value="TBL"/>
</dbReference>
<feature type="region of interest" description="Disordered" evidence="7">
    <location>
        <begin position="28"/>
        <end position="69"/>
    </location>
</feature>
<evidence type="ECO:0000256" key="5">
    <source>
        <dbReference type="ARBA" id="ARBA00022989"/>
    </source>
</evidence>
<dbReference type="GO" id="GO:0005794">
    <property type="term" value="C:Golgi apparatus"/>
    <property type="evidence" value="ECO:0000318"/>
    <property type="project" value="GO_Central"/>
</dbReference>
<evidence type="ECO:0000313" key="11">
    <source>
        <dbReference type="Proteomes" id="UP000017836"/>
    </source>
</evidence>
<evidence type="ECO:0000259" key="9">
    <source>
        <dbReference type="Pfam" id="PF14416"/>
    </source>
</evidence>
<feature type="compositionally biased region" description="Polar residues" evidence="7">
    <location>
        <begin position="28"/>
        <end position="51"/>
    </location>
</feature>
<sequence length="419" mass="47684">MQTPKLPETQVLKSAVFKFNQKNTNLSTGFNGSNSSVNRKSEINGSTSSGTRDGEVSQKKASSGTRDGEIKGEKECDIYTGKWVFDETYPLYSTASCPFIDDGFNCEANGRPDRDYMKWRWQPRGCSIPRFSAVNMLKLLRGKRLVFVGDSINRNQWESMLCLLRSSIPDPKRVFEARGRKITKEKGIYNFKFVDYGCSVEYYVTHFLVHESKARVGPKRVQTLRIDTIDRGSSRWKKADILVFNTAHWWTHTKTKAGVNYYQEGDQVHHHLDVLTAYRRALMTWASWVDRHAIPGKTQVFFRTSAPSHFSGGQWNAGGHCNGETQPLRNYTNGEFAEKLRLTEEVIKEMRTPVTVLNITDISGLRVDGHPSVYGRKPGVSPSSSVQDCSHWCLPGVPDTWNELLYFLLVSKRREVSTK</sequence>
<keyword evidence="3" id="KW-0812">Transmembrane</keyword>
<feature type="domain" description="Trichome birefringence-like C-terminal" evidence="8">
    <location>
        <begin position="128"/>
        <end position="406"/>
    </location>
</feature>
<dbReference type="PANTHER" id="PTHR32285">
    <property type="entry name" value="PROTEIN TRICHOME BIREFRINGENCE-LIKE 9-RELATED"/>
    <property type="match status" value="1"/>
</dbReference>
<evidence type="ECO:0000256" key="7">
    <source>
        <dbReference type="SAM" id="MobiDB-lite"/>
    </source>
</evidence>
<dbReference type="EMBL" id="KI394661">
    <property type="protein sequence ID" value="ERN02122.1"/>
    <property type="molecule type" value="Genomic_DNA"/>
</dbReference>
<keyword evidence="6" id="KW-0472">Membrane</keyword>
<name>W1NWW2_AMBTC</name>
<protein>
    <submittedName>
        <fullName evidence="10">Uncharacterized protein</fullName>
    </submittedName>
</protein>
<evidence type="ECO:0000259" key="8">
    <source>
        <dbReference type="Pfam" id="PF13839"/>
    </source>
</evidence>
<dbReference type="Proteomes" id="UP000017836">
    <property type="component" value="Unassembled WGS sequence"/>
</dbReference>
<dbReference type="PANTHER" id="PTHR32285:SF19">
    <property type="entry name" value="PROTEIN TRICHOME BIREFRINGENCE-LIKE 6"/>
    <property type="match status" value="1"/>
</dbReference>
<dbReference type="InterPro" id="IPR025846">
    <property type="entry name" value="TBL_N"/>
</dbReference>
<dbReference type="InterPro" id="IPR026057">
    <property type="entry name" value="TBL_C"/>
</dbReference>
<evidence type="ECO:0000313" key="10">
    <source>
        <dbReference type="EMBL" id="ERN02122.1"/>
    </source>
</evidence>
<dbReference type="HOGENOM" id="CLU_020953_0_2_1"/>
<proteinExistence type="inferred from homology"/>
<dbReference type="STRING" id="13333.W1NWW2"/>
<feature type="domain" description="Trichome birefringence-like N-terminal" evidence="9">
    <location>
        <begin position="74"/>
        <end position="127"/>
    </location>
</feature>